<keyword evidence="4" id="KW-0479">Metal-binding</keyword>
<dbReference type="AlphaFoldDB" id="A0A9J6EYU7"/>
<feature type="domain" description="Peptidase M13 N-terminal" evidence="9">
    <location>
        <begin position="41"/>
        <end position="177"/>
    </location>
</feature>
<dbReference type="InterPro" id="IPR042089">
    <property type="entry name" value="Peptidase_M13_dom_2"/>
</dbReference>
<evidence type="ECO:0000256" key="5">
    <source>
        <dbReference type="ARBA" id="ARBA00022801"/>
    </source>
</evidence>
<evidence type="ECO:0000259" key="9">
    <source>
        <dbReference type="Pfam" id="PF05649"/>
    </source>
</evidence>
<dbReference type="GO" id="GO:0016485">
    <property type="term" value="P:protein processing"/>
    <property type="evidence" value="ECO:0007669"/>
    <property type="project" value="TreeGrafter"/>
</dbReference>
<keyword evidence="7" id="KW-0482">Metalloprotease</keyword>
<feature type="domain" description="Peptidase M13 C-terminal" evidence="8">
    <location>
        <begin position="467"/>
        <end position="524"/>
    </location>
</feature>
<evidence type="ECO:0008006" key="12">
    <source>
        <dbReference type="Google" id="ProtNLM"/>
    </source>
</evidence>
<dbReference type="GO" id="GO:0005886">
    <property type="term" value="C:plasma membrane"/>
    <property type="evidence" value="ECO:0007669"/>
    <property type="project" value="TreeGrafter"/>
</dbReference>
<name>A0A9J6EYU7_RHIMP</name>
<evidence type="ECO:0000313" key="10">
    <source>
        <dbReference type="EMBL" id="KAH8039308.1"/>
    </source>
</evidence>
<dbReference type="Pfam" id="PF01431">
    <property type="entry name" value="Peptidase_M13"/>
    <property type="match status" value="1"/>
</dbReference>
<comment type="similarity">
    <text evidence="2">Belongs to the peptidase M13 family.</text>
</comment>
<keyword evidence="11" id="KW-1185">Reference proteome</keyword>
<evidence type="ECO:0000313" key="11">
    <source>
        <dbReference type="Proteomes" id="UP000821866"/>
    </source>
</evidence>
<evidence type="ECO:0000256" key="1">
    <source>
        <dbReference type="ARBA" id="ARBA00001947"/>
    </source>
</evidence>
<dbReference type="GO" id="GO:0004222">
    <property type="term" value="F:metalloendopeptidase activity"/>
    <property type="evidence" value="ECO:0007669"/>
    <property type="project" value="InterPro"/>
</dbReference>
<reference evidence="10" key="2">
    <citation type="submission" date="2021-09" db="EMBL/GenBank/DDBJ databases">
        <authorList>
            <person name="Jia N."/>
            <person name="Wang J."/>
            <person name="Shi W."/>
            <person name="Du L."/>
            <person name="Sun Y."/>
            <person name="Zhan W."/>
            <person name="Jiang J."/>
            <person name="Wang Q."/>
            <person name="Zhang B."/>
            <person name="Ji P."/>
            <person name="Sakyi L.B."/>
            <person name="Cui X."/>
            <person name="Yuan T."/>
            <person name="Jiang B."/>
            <person name="Yang W."/>
            <person name="Lam T.T.-Y."/>
            <person name="Chang Q."/>
            <person name="Ding S."/>
            <person name="Wang X."/>
            <person name="Zhu J."/>
            <person name="Ruan X."/>
            <person name="Zhao L."/>
            <person name="Wei J."/>
            <person name="Que T."/>
            <person name="Du C."/>
            <person name="Cheng J."/>
            <person name="Dai P."/>
            <person name="Han X."/>
            <person name="Huang E."/>
            <person name="Gao Y."/>
            <person name="Liu J."/>
            <person name="Shao H."/>
            <person name="Ye R."/>
            <person name="Li L."/>
            <person name="Wei W."/>
            <person name="Wang X."/>
            <person name="Wang C."/>
            <person name="Huo Q."/>
            <person name="Li W."/>
            <person name="Guo W."/>
            <person name="Chen H."/>
            <person name="Chen S."/>
            <person name="Zhou L."/>
            <person name="Zhou L."/>
            <person name="Ni X."/>
            <person name="Tian J."/>
            <person name="Zhou Y."/>
            <person name="Sheng Y."/>
            <person name="Liu T."/>
            <person name="Pan Y."/>
            <person name="Xia L."/>
            <person name="Li J."/>
            <person name="Zhao F."/>
            <person name="Cao W."/>
        </authorList>
    </citation>
    <scope>NUCLEOTIDE SEQUENCE</scope>
    <source>
        <strain evidence="10">Rmic-2018</strain>
        <tissue evidence="10">Larvae</tissue>
    </source>
</reference>
<evidence type="ECO:0000259" key="8">
    <source>
        <dbReference type="Pfam" id="PF01431"/>
    </source>
</evidence>
<reference evidence="10" key="1">
    <citation type="journal article" date="2020" name="Cell">
        <title>Large-Scale Comparative Analyses of Tick Genomes Elucidate Their Genetic Diversity and Vector Capacities.</title>
        <authorList>
            <consortium name="Tick Genome and Microbiome Consortium (TIGMIC)"/>
            <person name="Jia N."/>
            <person name="Wang J."/>
            <person name="Shi W."/>
            <person name="Du L."/>
            <person name="Sun Y."/>
            <person name="Zhan W."/>
            <person name="Jiang J.F."/>
            <person name="Wang Q."/>
            <person name="Zhang B."/>
            <person name="Ji P."/>
            <person name="Bell-Sakyi L."/>
            <person name="Cui X.M."/>
            <person name="Yuan T.T."/>
            <person name="Jiang B.G."/>
            <person name="Yang W.F."/>
            <person name="Lam T.T."/>
            <person name="Chang Q.C."/>
            <person name="Ding S.J."/>
            <person name="Wang X.J."/>
            <person name="Zhu J.G."/>
            <person name="Ruan X.D."/>
            <person name="Zhao L."/>
            <person name="Wei J.T."/>
            <person name="Ye R.Z."/>
            <person name="Que T.C."/>
            <person name="Du C.H."/>
            <person name="Zhou Y.H."/>
            <person name="Cheng J.X."/>
            <person name="Dai P.F."/>
            <person name="Guo W.B."/>
            <person name="Han X.H."/>
            <person name="Huang E.J."/>
            <person name="Li L.F."/>
            <person name="Wei W."/>
            <person name="Gao Y.C."/>
            <person name="Liu J.Z."/>
            <person name="Shao H.Z."/>
            <person name="Wang X."/>
            <person name="Wang C.C."/>
            <person name="Yang T.C."/>
            <person name="Huo Q.B."/>
            <person name="Li W."/>
            <person name="Chen H.Y."/>
            <person name="Chen S.E."/>
            <person name="Zhou L.G."/>
            <person name="Ni X.B."/>
            <person name="Tian J.H."/>
            <person name="Sheng Y."/>
            <person name="Liu T."/>
            <person name="Pan Y.S."/>
            <person name="Xia L.Y."/>
            <person name="Li J."/>
            <person name="Zhao F."/>
            <person name="Cao W.C."/>
        </authorList>
    </citation>
    <scope>NUCLEOTIDE SEQUENCE</scope>
    <source>
        <strain evidence="10">Rmic-2018</strain>
    </source>
</reference>
<dbReference type="Pfam" id="PF05649">
    <property type="entry name" value="Peptidase_M13_N"/>
    <property type="match status" value="1"/>
</dbReference>
<dbReference type="Gene3D" id="3.40.390.10">
    <property type="entry name" value="Collagenase (Catalytic Domain)"/>
    <property type="match status" value="1"/>
</dbReference>
<keyword evidence="6" id="KW-0862">Zinc</keyword>
<evidence type="ECO:0000256" key="2">
    <source>
        <dbReference type="ARBA" id="ARBA00007357"/>
    </source>
</evidence>
<evidence type="ECO:0000256" key="4">
    <source>
        <dbReference type="ARBA" id="ARBA00022723"/>
    </source>
</evidence>
<protein>
    <recommendedName>
        <fullName evidence="12">M13 family peptidase</fullName>
    </recommendedName>
</protein>
<dbReference type="PROSITE" id="PS51885">
    <property type="entry name" value="NEPRILYSIN"/>
    <property type="match status" value="1"/>
</dbReference>
<dbReference type="PANTHER" id="PTHR11733">
    <property type="entry name" value="ZINC METALLOPROTEASE FAMILY M13 NEPRILYSIN-RELATED"/>
    <property type="match status" value="1"/>
</dbReference>
<dbReference type="PANTHER" id="PTHR11733:SF241">
    <property type="entry name" value="GH26575P-RELATED"/>
    <property type="match status" value="1"/>
</dbReference>
<dbReference type="Proteomes" id="UP000821866">
    <property type="component" value="Chromosome 1"/>
</dbReference>
<accession>A0A9J6EYU7</accession>
<proteinExistence type="inferred from homology"/>
<dbReference type="InterPro" id="IPR008753">
    <property type="entry name" value="Peptidase_M13_N"/>
</dbReference>
<dbReference type="Gene3D" id="1.10.1380.10">
    <property type="entry name" value="Neutral endopeptidase , domain2"/>
    <property type="match status" value="1"/>
</dbReference>
<evidence type="ECO:0000256" key="3">
    <source>
        <dbReference type="ARBA" id="ARBA00022670"/>
    </source>
</evidence>
<dbReference type="InterPro" id="IPR024079">
    <property type="entry name" value="MetalloPept_cat_dom_sf"/>
</dbReference>
<dbReference type="SUPFAM" id="SSF55486">
    <property type="entry name" value="Metalloproteases ('zincins'), catalytic domain"/>
    <property type="match status" value="1"/>
</dbReference>
<organism evidence="10 11">
    <name type="scientific">Rhipicephalus microplus</name>
    <name type="common">Cattle tick</name>
    <name type="synonym">Boophilus microplus</name>
    <dbReference type="NCBI Taxonomy" id="6941"/>
    <lineage>
        <taxon>Eukaryota</taxon>
        <taxon>Metazoa</taxon>
        <taxon>Ecdysozoa</taxon>
        <taxon>Arthropoda</taxon>
        <taxon>Chelicerata</taxon>
        <taxon>Arachnida</taxon>
        <taxon>Acari</taxon>
        <taxon>Parasitiformes</taxon>
        <taxon>Ixodida</taxon>
        <taxon>Ixodoidea</taxon>
        <taxon>Ixodidae</taxon>
        <taxon>Rhipicephalinae</taxon>
        <taxon>Rhipicephalus</taxon>
        <taxon>Boophilus</taxon>
    </lineage>
</organism>
<comment type="caution">
    <text evidence="10">The sequence shown here is derived from an EMBL/GenBank/DDBJ whole genome shotgun (WGS) entry which is preliminary data.</text>
</comment>
<dbReference type="InterPro" id="IPR018497">
    <property type="entry name" value="Peptidase_M13_C"/>
</dbReference>
<evidence type="ECO:0000256" key="7">
    <source>
        <dbReference type="ARBA" id="ARBA00023049"/>
    </source>
</evidence>
<keyword evidence="5" id="KW-0378">Hydrolase</keyword>
<dbReference type="InterPro" id="IPR000718">
    <property type="entry name" value="Peptidase_M13"/>
</dbReference>
<comment type="cofactor">
    <cofactor evidence="1">
        <name>Zn(2+)</name>
        <dbReference type="ChEBI" id="CHEBI:29105"/>
    </cofactor>
</comment>
<sequence>MLQTLYRVIILTNARHPAPSRITLKRPLTYLERFASLSREASAKRYEGIIVHALSIFGNKSVGIIAGRQIAKLEESLHSLVYLGSKHVQYVSNDLWSVDALPKSTHWDWLRYMKLLFKTETLVNASTVVFLEDPLFFTRMSSIFKMQNYKTAVANYVGLKALVTLSPLMPSEYRLLYEFTLGSNINHFDSQLAACGTLLERIYRYGVGIAAKLTSNGEYANVYRTHFDDQFRGVLRRHSYDDPRHAAAGALLDNFVQYESYRRTPTLPLNAKKSVLETTVFNFLILFVSLLGRSRNGGGQNVTAAYDNAYTTSIFAWDSEYQPTNNLVFAPNALVGFLSTFSSMVPYQLYPAVLTPLVKASLQALLRSNSHFDERMLPKKWWSEESIEAYHNITQCLDISTRRERLAIKMVMMETHRHKHQSDLPSHVWNKTFWTTLFYGHFISCTNKRSYNTKATQLYYNIPHVRVSARELFFYNYAWVFCDNAGASSQKLQETIAMTPAKLRLNVALSNFPPFLRTFSCSERKRQGPRCEVWKRF</sequence>
<dbReference type="VEuPathDB" id="VectorBase:LOC119159805"/>
<keyword evidence="3" id="KW-0645">Protease</keyword>
<evidence type="ECO:0000256" key="6">
    <source>
        <dbReference type="ARBA" id="ARBA00022833"/>
    </source>
</evidence>
<gene>
    <name evidence="10" type="ORF">HPB51_005554</name>
</gene>
<dbReference type="EMBL" id="JABSTU010000001">
    <property type="protein sequence ID" value="KAH8039308.1"/>
    <property type="molecule type" value="Genomic_DNA"/>
</dbReference>